<reference evidence="4" key="3">
    <citation type="submission" date="2025-04" db="UniProtKB">
        <authorList>
            <consortium name="RefSeq"/>
        </authorList>
    </citation>
    <scope>IDENTIFICATION</scope>
    <source>
        <strain evidence="4">CBS 304.34</strain>
    </source>
</reference>
<evidence type="ECO:0000313" key="3">
    <source>
        <dbReference type="Proteomes" id="UP000504636"/>
    </source>
</evidence>
<feature type="region of interest" description="Disordered" evidence="1">
    <location>
        <begin position="1"/>
        <end position="22"/>
    </location>
</feature>
<dbReference type="Proteomes" id="UP000504636">
    <property type="component" value="Unplaced"/>
</dbReference>
<accession>A0A6A6YS35</accession>
<organism evidence="2">
    <name type="scientific">Mytilinidion resinicola</name>
    <dbReference type="NCBI Taxonomy" id="574789"/>
    <lineage>
        <taxon>Eukaryota</taxon>
        <taxon>Fungi</taxon>
        <taxon>Dikarya</taxon>
        <taxon>Ascomycota</taxon>
        <taxon>Pezizomycotina</taxon>
        <taxon>Dothideomycetes</taxon>
        <taxon>Pleosporomycetidae</taxon>
        <taxon>Mytilinidiales</taxon>
        <taxon>Mytilinidiaceae</taxon>
        <taxon>Mytilinidion</taxon>
    </lineage>
</organism>
<name>A0A6A6YS35_9PEZI</name>
<evidence type="ECO:0000256" key="1">
    <source>
        <dbReference type="SAM" id="MobiDB-lite"/>
    </source>
</evidence>
<keyword evidence="3" id="KW-1185">Reference proteome</keyword>
<reference evidence="2 4" key="1">
    <citation type="journal article" date="2020" name="Stud. Mycol.">
        <title>101 Dothideomycetes genomes: a test case for predicting lifestyles and emergence of pathogens.</title>
        <authorList>
            <person name="Haridas S."/>
            <person name="Albert R."/>
            <person name="Binder M."/>
            <person name="Bloem J."/>
            <person name="Labutti K."/>
            <person name="Salamov A."/>
            <person name="Andreopoulos B."/>
            <person name="Baker S."/>
            <person name="Barry K."/>
            <person name="Bills G."/>
            <person name="Bluhm B."/>
            <person name="Cannon C."/>
            <person name="Castanera R."/>
            <person name="Culley D."/>
            <person name="Daum C."/>
            <person name="Ezra D."/>
            <person name="Gonzalez J."/>
            <person name="Henrissat B."/>
            <person name="Kuo A."/>
            <person name="Liang C."/>
            <person name="Lipzen A."/>
            <person name="Lutzoni F."/>
            <person name="Magnuson J."/>
            <person name="Mondo S."/>
            <person name="Nolan M."/>
            <person name="Ohm R."/>
            <person name="Pangilinan J."/>
            <person name="Park H.-J."/>
            <person name="Ramirez L."/>
            <person name="Alfaro M."/>
            <person name="Sun H."/>
            <person name="Tritt A."/>
            <person name="Yoshinaga Y."/>
            <person name="Zwiers L.-H."/>
            <person name="Turgeon B."/>
            <person name="Goodwin S."/>
            <person name="Spatafora J."/>
            <person name="Crous P."/>
            <person name="Grigoriev I."/>
        </authorList>
    </citation>
    <scope>NUCLEOTIDE SEQUENCE</scope>
    <source>
        <strain evidence="2 4">CBS 304.34</strain>
    </source>
</reference>
<evidence type="ECO:0000313" key="4">
    <source>
        <dbReference type="RefSeq" id="XP_033578574.1"/>
    </source>
</evidence>
<reference evidence="4" key="2">
    <citation type="submission" date="2020-04" db="EMBL/GenBank/DDBJ databases">
        <authorList>
            <consortium name="NCBI Genome Project"/>
        </authorList>
    </citation>
    <scope>NUCLEOTIDE SEQUENCE</scope>
    <source>
        <strain evidence="4">CBS 304.34</strain>
    </source>
</reference>
<sequence>MFSTETTEIRGRNQELSSEPCSSIISKSEAGVPNKSLAPTCITSMGGNADDAPFNSIHSNSQYESAYEPPEWRANVPRHPYVSNLLPKFDDGDEAWLKIPYGPGIAVVIKEGKGGEHPLYKWSYTVKDAYTGAAVNLDGDSPRPQWFPETQLSMHSGCSTTT</sequence>
<dbReference type="AlphaFoldDB" id="A0A6A6YS35"/>
<dbReference type="GeneID" id="54460554"/>
<evidence type="ECO:0000313" key="2">
    <source>
        <dbReference type="EMBL" id="KAF2811610.1"/>
    </source>
</evidence>
<dbReference type="EMBL" id="MU003698">
    <property type="protein sequence ID" value="KAF2811610.1"/>
    <property type="molecule type" value="Genomic_DNA"/>
</dbReference>
<protein>
    <submittedName>
        <fullName evidence="2 4">Uncharacterized protein</fullName>
    </submittedName>
</protein>
<proteinExistence type="predicted"/>
<dbReference type="RefSeq" id="XP_033578574.1">
    <property type="nucleotide sequence ID" value="XM_033719661.1"/>
</dbReference>
<gene>
    <name evidence="2 4" type="ORF">BDZ99DRAFT_461628</name>
</gene>